<comment type="caution">
    <text evidence="1">The sequence shown here is derived from an EMBL/GenBank/DDBJ whole genome shotgun (WGS) entry which is preliminary data.</text>
</comment>
<protein>
    <submittedName>
        <fullName evidence="1">Uncharacterized protein</fullName>
    </submittedName>
</protein>
<sequence>METKDWALVTKAKGWVIIDLIKGRTFGHVVVALGDSHTRLAEPNWLTLSGDHGHPMVWDAKKDAIRVRDARLDPRRYDVRRVDAQVAVDIQV</sequence>
<gene>
    <name evidence="1" type="ORF">LCGC14_2890950</name>
</gene>
<proteinExistence type="predicted"/>
<evidence type="ECO:0000313" key="1">
    <source>
        <dbReference type="EMBL" id="KKK73725.1"/>
    </source>
</evidence>
<dbReference type="EMBL" id="LAZR01056654">
    <property type="protein sequence ID" value="KKK73725.1"/>
    <property type="molecule type" value="Genomic_DNA"/>
</dbReference>
<name>A0A0F8YJ03_9ZZZZ</name>
<dbReference type="AlphaFoldDB" id="A0A0F8YJ03"/>
<organism evidence="1">
    <name type="scientific">marine sediment metagenome</name>
    <dbReference type="NCBI Taxonomy" id="412755"/>
    <lineage>
        <taxon>unclassified sequences</taxon>
        <taxon>metagenomes</taxon>
        <taxon>ecological metagenomes</taxon>
    </lineage>
</organism>
<reference evidence="1" key="1">
    <citation type="journal article" date="2015" name="Nature">
        <title>Complex archaea that bridge the gap between prokaryotes and eukaryotes.</title>
        <authorList>
            <person name="Spang A."/>
            <person name="Saw J.H."/>
            <person name="Jorgensen S.L."/>
            <person name="Zaremba-Niedzwiedzka K."/>
            <person name="Martijn J."/>
            <person name="Lind A.E."/>
            <person name="van Eijk R."/>
            <person name="Schleper C."/>
            <person name="Guy L."/>
            <person name="Ettema T.J."/>
        </authorList>
    </citation>
    <scope>NUCLEOTIDE SEQUENCE</scope>
</reference>
<accession>A0A0F8YJ03</accession>